<dbReference type="Gene3D" id="3.10.110.10">
    <property type="entry name" value="Ubiquitin Conjugating Enzyme"/>
    <property type="match status" value="1"/>
</dbReference>
<dbReference type="EMBL" id="AFNH02000926">
    <property type="protein sequence ID" value="EZG51522.1"/>
    <property type="molecule type" value="Genomic_DNA"/>
</dbReference>
<dbReference type="SUPFAM" id="SSF54495">
    <property type="entry name" value="UBC-like"/>
    <property type="match status" value="1"/>
</dbReference>
<protein>
    <submittedName>
        <fullName evidence="4">Ubiquitin-conjugating enzyme</fullName>
    </submittedName>
</protein>
<accession>A0A023B292</accession>
<dbReference type="OrthoDB" id="1158011at2759"/>
<dbReference type="VEuPathDB" id="CryptoDB:GNI_124310"/>
<dbReference type="Pfam" id="PF00179">
    <property type="entry name" value="UQ_con"/>
    <property type="match status" value="1"/>
</dbReference>
<evidence type="ECO:0000256" key="1">
    <source>
        <dbReference type="SAM" id="MobiDB-lite"/>
    </source>
</evidence>
<keyword evidence="2" id="KW-0472">Membrane</keyword>
<evidence type="ECO:0000313" key="4">
    <source>
        <dbReference type="EMBL" id="EZG51522.1"/>
    </source>
</evidence>
<dbReference type="SMART" id="SM00212">
    <property type="entry name" value="UBCc"/>
    <property type="match status" value="1"/>
</dbReference>
<dbReference type="RefSeq" id="XP_011131960.1">
    <property type="nucleotide sequence ID" value="XM_011133658.1"/>
</dbReference>
<organism evidence="4 5">
    <name type="scientific">Gregarina niphandrodes</name>
    <name type="common">Septate eugregarine</name>
    <dbReference type="NCBI Taxonomy" id="110365"/>
    <lineage>
        <taxon>Eukaryota</taxon>
        <taxon>Sar</taxon>
        <taxon>Alveolata</taxon>
        <taxon>Apicomplexa</taxon>
        <taxon>Conoidasida</taxon>
        <taxon>Gregarinasina</taxon>
        <taxon>Eugregarinorida</taxon>
        <taxon>Gregarinidae</taxon>
        <taxon>Gregarina</taxon>
    </lineage>
</organism>
<comment type="caution">
    <text evidence="4">The sequence shown here is derived from an EMBL/GenBank/DDBJ whole genome shotgun (WGS) entry which is preliminary data.</text>
</comment>
<dbReference type="AlphaFoldDB" id="A0A023B292"/>
<feature type="compositionally biased region" description="Low complexity" evidence="1">
    <location>
        <begin position="217"/>
        <end position="232"/>
    </location>
</feature>
<evidence type="ECO:0000256" key="2">
    <source>
        <dbReference type="SAM" id="Phobius"/>
    </source>
</evidence>
<feature type="region of interest" description="Disordered" evidence="1">
    <location>
        <begin position="169"/>
        <end position="258"/>
    </location>
</feature>
<dbReference type="PANTHER" id="PTHR24067">
    <property type="entry name" value="UBIQUITIN-CONJUGATING ENZYME E2"/>
    <property type="match status" value="1"/>
</dbReference>
<dbReference type="CDD" id="cd23799">
    <property type="entry name" value="UBCc_UBE2J"/>
    <property type="match status" value="1"/>
</dbReference>
<dbReference type="Proteomes" id="UP000019763">
    <property type="component" value="Unassembled WGS sequence"/>
</dbReference>
<feature type="transmembrane region" description="Helical" evidence="2">
    <location>
        <begin position="301"/>
        <end position="325"/>
    </location>
</feature>
<gene>
    <name evidence="4" type="ORF">GNI_124310</name>
</gene>
<proteinExistence type="predicted"/>
<dbReference type="eggNOG" id="KOG0428">
    <property type="taxonomic scope" value="Eukaryota"/>
</dbReference>
<dbReference type="InterPro" id="IPR016135">
    <property type="entry name" value="UBQ-conjugating_enzyme/RWD"/>
</dbReference>
<keyword evidence="2" id="KW-0812">Transmembrane</keyword>
<dbReference type="PROSITE" id="PS50127">
    <property type="entry name" value="UBC_2"/>
    <property type="match status" value="1"/>
</dbReference>
<keyword evidence="5" id="KW-1185">Reference proteome</keyword>
<feature type="compositionally biased region" description="Polar residues" evidence="1">
    <location>
        <begin position="176"/>
        <end position="199"/>
    </location>
</feature>
<evidence type="ECO:0000259" key="3">
    <source>
        <dbReference type="PROSITE" id="PS50127"/>
    </source>
</evidence>
<name>A0A023B292_GRENI</name>
<feature type="domain" description="UBC core" evidence="3">
    <location>
        <begin position="6"/>
        <end position="165"/>
    </location>
</feature>
<dbReference type="InterPro" id="IPR050113">
    <property type="entry name" value="Ub_conjugating_enzyme"/>
</dbReference>
<sequence>MQSHASSIRRIFKEWRDISTRVEGELAAGRELAWSTHPLNSEEPFEWHFTIRGPADSAFEKGLYHGRITLPPNYPLAPPSIYFMTMNGRFDVGKPICLNVTSYHPEEWQPAWGIGSILDAIHAFFTTPGENAAYSLDWTDSTRRQLASQSVYYRCPQCDRSNKELISLGHPRFGTNDASPNISPLRSPTTGHQATSTGHQAGRLPPEGHTPHSNSPADATAASADGASAAGTLAPGTNLDGTPRLREHSPLGADSDAAAADEENTSCYSDYSLLESIPLLWWLFLKFLIRSTDRKMVKRTLLGFLALSLLIYALLPIVTSELWFIQNFPIARPGQDTTLGDNFQLNFAETTEEFPLHRWLVALALHH</sequence>
<dbReference type="GeneID" id="22914381"/>
<reference evidence="4" key="1">
    <citation type="submission" date="2013-12" db="EMBL/GenBank/DDBJ databases">
        <authorList>
            <person name="Omoto C.K."/>
            <person name="Sibley D."/>
            <person name="Venepally P."/>
            <person name="Hadjithomas M."/>
            <person name="Karamycheva S."/>
            <person name="Brunk B."/>
            <person name="Roos D."/>
            <person name="Caler E."/>
            <person name="Lorenzi H."/>
        </authorList>
    </citation>
    <scope>NUCLEOTIDE SEQUENCE</scope>
</reference>
<dbReference type="InterPro" id="IPR000608">
    <property type="entry name" value="UBC"/>
</dbReference>
<evidence type="ECO:0000313" key="5">
    <source>
        <dbReference type="Proteomes" id="UP000019763"/>
    </source>
</evidence>
<keyword evidence="2" id="KW-1133">Transmembrane helix</keyword>